<gene>
    <name evidence="4" type="ORF">OLC1_LOCUS4924</name>
</gene>
<evidence type="ECO:0000313" key="5">
    <source>
        <dbReference type="Proteomes" id="UP001161247"/>
    </source>
</evidence>
<dbReference type="Gene3D" id="3.30.70.980">
    <property type="match status" value="2"/>
</dbReference>
<dbReference type="InterPro" id="IPR002876">
    <property type="entry name" value="Transcrip_reg_TACO1-like"/>
</dbReference>
<dbReference type="Proteomes" id="UP001161247">
    <property type="component" value="Chromosome 2"/>
</dbReference>
<dbReference type="InterPro" id="IPR049083">
    <property type="entry name" value="TACO1_YebC_N"/>
</dbReference>
<dbReference type="SUPFAM" id="SSF75625">
    <property type="entry name" value="YebC-like"/>
    <property type="match status" value="1"/>
</dbReference>
<dbReference type="Pfam" id="PF01709">
    <property type="entry name" value="Transcrip_reg"/>
    <property type="match status" value="1"/>
</dbReference>
<evidence type="ECO:0000313" key="4">
    <source>
        <dbReference type="EMBL" id="CAI9093540.1"/>
    </source>
</evidence>
<dbReference type="EMBL" id="OX459119">
    <property type="protein sequence ID" value="CAI9093540.1"/>
    <property type="molecule type" value="Genomic_DNA"/>
</dbReference>
<evidence type="ECO:0000256" key="1">
    <source>
        <dbReference type="ARBA" id="ARBA00008724"/>
    </source>
</evidence>
<feature type="domain" description="TACO1/YebC-like N-terminal" evidence="3">
    <location>
        <begin position="79"/>
        <end position="147"/>
    </location>
</feature>
<keyword evidence="5" id="KW-1185">Reference proteome</keyword>
<dbReference type="InterPro" id="IPR017856">
    <property type="entry name" value="Integrase-like_N"/>
</dbReference>
<dbReference type="InterPro" id="IPR029072">
    <property type="entry name" value="YebC-like"/>
</dbReference>
<evidence type="ECO:0000259" key="2">
    <source>
        <dbReference type="Pfam" id="PF01709"/>
    </source>
</evidence>
<feature type="domain" description="TACO1/YebC-like second and third" evidence="2">
    <location>
        <begin position="154"/>
        <end position="321"/>
    </location>
</feature>
<proteinExistence type="inferred from homology"/>
<sequence>MATVTSTRVLGSWLCRFSNGVSLKPSSSFTYQSALLFRGKLSSCSHYSTYGKWVPASQIQSCNSARKIRTFAPLCMGRRSCKIAGRKTAQDAKKGKLCSKIGKQVVSAVKRGGTNPVSNPALAALFEKAKELDVPKEIVERNIKRALEKGQETYTEKIYEIYGFGGAGVIVEVSTDNTNRSIQAIRGVIKDHGGKMADSGSLLFKFKRARVANIKVTDVDKDELLTVALDAGAEDVIEPPMLDDDSEEDISERYYKVICSSENYTEILTKLREAAIPCETDNGSELLPINPIEVDDEAMDLNRELVSKLLELDDVDAVYTDQKS</sequence>
<dbReference type="PANTHER" id="PTHR12532:SF0">
    <property type="entry name" value="TRANSLATIONAL ACTIVATOR OF CYTOCHROME C OXIDASE 1"/>
    <property type="match status" value="1"/>
</dbReference>
<dbReference type="PANTHER" id="PTHR12532">
    <property type="entry name" value="TRANSLATIONAL ACTIVATOR OF CYTOCHROME C OXIDASE 1"/>
    <property type="match status" value="1"/>
</dbReference>
<dbReference type="AlphaFoldDB" id="A0AAV1CEX0"/>
<dbReference type="HAMAP" id="MF_00693">
    <property type="entry name" value="Transcrip_reg_TACO1"/>
    <property type="match status" value="1"/>
</dbReference>
<name>A0AAV1CEX0_OLDCO</name>
<dbReference type="Pfam" id="PF20772">
    <property type="entry name" value="TACO1_YebC_N"/>
    <property type="match status" value="1"/>
</dbReference>
<organism evidence="4 5">
    <name type="scientific">Oldenlandia corymbosa var. corymbosa</name>
    <dbReference type="NCBI Taxonomy" id="529605"/>
    <lineage>
        <taxon>Eukaryota</taxon>
        <taxon>Viridiplantae</taxon>
        <taxon>Streptophyta</taxon>
        <taxon>Embryophyta</taxon>
        <taxon>Tracheophyta</taxon>
        <taxon>Spermatophyta</taxon>
        <taxon>Magnoliopsida</taxon>
        <taxon>eudicotyledons</taxon>
        <taxon>Gunneridae</taxon>
        <taxon>Pentapetalae</taxon>
        <taxon>asterids</taxon>
        <taxon>lamiids</taxon>
        <taxon>Gentianales</taxon>
        <taxon>Rubiaceae</taxon>
        <taxon>Rubioideae</taxon>
        <taxon>Spermacoceae</taxon>
        <taxon>Hedyotis-Oldenlandia complex</taxon>
        <taxon>Oldenlandia</taxon>
    </lineage>
</organism>
<dbReference type="InterPro" id="IPR026564">
    <property type="entry name" value="Transcrip_reg_TACO1-like_dom3"/>
</dbReference>
<reference evidence="4" key="1">
    <citation type="submission" date="2023-03" db="EMBL/GenBank/DDBJ databases">
        <authorList>
            <person name="Julca I."/>
        </authorList>
    </citation>
    <scope>NUCLEOTIDE SEQUENCE</scope>
</reference>
<comment type="similarity">
    <text evidence="1">Belongs to the TACO1 family.</text>
</comment>
<protein>
    <submittedName>
        <fullName evidence="4">OLC1v1029053C2</fullName>
    </submittedName>
</protein>
<accession>A0AAV1CEX0</accession>
<evidence type="ECO:0000259" key="3">
    <source>
        <dbReference type="Pfam" id="PF20772"/>
    </source>
</evidence>
<dbReference type="GO" id="GO:0009507">
    <property type="term" value="C:chloroplast"/>
    <property type="evidence" value="ECO:0007669"/>
    <property type="project" value="TreeGrafter"/>
</dbReference>
<dbReference type="InterPro" id="IPR048300">
    <property type="entry name" value="TACO1_YebC-like_2nd/3rd_dom"/>
</dbReference>
<dbReference type="Gene3D" id="1.10.10.200">
    <property type="match status" value="1"/>
</dbReference>
<dbReference type="FunFam" id="3.30.70.980:FF:000011">
    <property type="entry name" value="Putative transcriptional regulatory protein"/>
    <property type="match status" value="1"/>
</dbReference>